<dbReference type="InterPro" id="IPR051678">
    <property type="entry name" value="AGP_Transferase"/>
</dbReference>
<protein>
    <submittedName>
        <fullName evidence="2">Aminoglycoside phosphotransferase</fullName>
    </submittedName>
</protein>
<dbReference type="RefSeq" id="WP_246180914.1">
    <property type="nucleotide sequence ID" value="NZ_BJXA01000019.1"/>
</dbReference>
<name>A0A511MDX1_9NOCA</name>
<dbReference type="Gene3D" id="3.90.1200.10">
    <property type="match status" value="1"/>
</dbReference>
<dbReference type="GO" id="GO:0016740">
    <property type="term" value="F:transferase activity"/>
    <property type="evidence" value="ECO:0007669"/>
    <property type="project" value="UniProtKB-KW"/>
</dbReference>
<evidence type="ECO:0000259" key="1">
    <source>
        <dbReference type="Pfam" id="PF01636"/>
    </source>
</evidence>
<dbReference type="AlphaFoldDB" id="A0A511MDX1"/>
<gene>
    <name evidence="2" type="ORF">NN4_33690</name>
</gene>
<dbReference type="Proteomes" id="UP000321424">
    <property type="component" value="Unassembled WGS sequence"/>
</dbReference>
<evidence type="ECO:0000313" key="2">
    <source>
        <dbReference type="EMBL" id="GEM38850.1"/>
    </source>
</evidence>
<dbReference type="PANTHER" id="PTHR21310">
    <property type="entry name" value="AMINOGLYCOSIDE PHOSPHOTRANSFERASE-RELATED-RELATED"/>
    <property type="match status" value="1"/>
</dbReference>
<proteinExistence type="predicted"/>
<feature type="domain" description="Aminoglycoside phosphotransferase" evidence="1">
    <location>
        <begin position="32"/>
        <end position="232"/>
    </location>
</feature>
<dbReference type="PANTHER" id="PTHR21310:SF40">
    <property type="entry name" value="AMINOGLYCOSIDE PHOSPHOTRANSFERASE DOMAIN-CONTAINING PROTEIN-RELATED"/>
    <property type="match status" value="1"/>
</dbReference>
<accession>A0A511MDX1</accession>
<dbReference type="Pfam" id="PF01636">
    <property type="entry name" value="APH"/>
    <property type="match status" value="1"/>
</dbReference>
<dbReference type="EMBL" id="BJXA01000019">
    <property type="protein sequence ID" value="GEM38850.1"/>
    <property type="molecule type" value="Genomic_DNA"/>
</dbReference>
<reference evidence="2 3" key="1">
    <citation type="submission" date="2019-07" db="EMBL/GenBank/DDBJ databases">
        <title>Whole genome shotgun sequence of Nocardia ninae NBRC 108245.</title>
        <authorList>
            <person name="Hosoyama A."/>
            <person name="Uohara A."/>
            <person name="Ohji S."/>
            <person name="Ichikawa N."/>
        </authorList>
    </citation>
    <scope>NUCLEOTIDE SEQUENCE [LARGE SCALE GENOMIC DNA]</scope>
    <source>
        <strain evidence="2 3">NBRC 108245</strain>
    </source>
</reference>
<sequence>MRSPGSRTSADEVLAKAAEVSGVDLRGAELIRDGSHAIYRLADDIVARIGQPASIDDAQRELRISHWLNASGIPTVEAETSLTQPVIVADRPVTWWRLIPDHRPSTPSELGAMLRMLHALSPPTEFELPAYDPFTGLEERIDTAVMLDQDDRTWLLQHYSRLRAQYETLPNPLAPCVIHGDAWQGNLVVPPSGIPTVLDLDKMSIGRPEWDLIQLGVDYTDFSRVPYDNYLSFVEAYGGRDVTEWPGFRILADIQELRWVAFAVAQSADNGNAARQAKHRIACLRGQVPRPWRWEAL</sequence>
<comment type="caution">
    <text evidence="2">The sequence shown here is derived from an EMBL/GenBank/DDBJ whole genome shotgun (WGS) entry which is preliminary data.</text>
</comment>
<dbReference type="SUPFAM" id="SSF56112">
    <property type="entry name" value="Protein kinase-like (PK-like)"/>
    <property type="match status" value="1"/>
</dbReference>
<organism evidence="2 3">
    <name type="scientific">Nocardia ninae NBRC 108245</name>
    <dbReference type="NCBI Taxonomy" id="1210091"/>
    <lineage>
        <taxon>Bacteria</taxon>
        <taxon>Bacillati</taxon>
        <taxon>Actinomycetota</taxon>
        <taxon>Actinomycetes</taxon>
        <taxon>Mycobacteriales</taxon>
        <taxon>Nocardiaceae</taxon>
        <taxon>Nocardia</taxon>
    </lineage>
</organism>
<evidence type="ECO:0000313" key="3">
    <source>
        <dbReference type="Proteomes" id="UP000321424"/>
    </source>
</evidence>
<dbReference type="InterPro" id="IPR002575">
    <property type="entry name" value="Aminoglycoside_PTrfase"/>
</dbReference>
<dbReference type="InterPro" id="IPR011009">
    <property type="entry name" value="Kinase-like_dom_sf"/>
</dbReference>
<keyword evidence="2" id="KW-0808">Transferase</keyword>
<keyword evidence="3" id="KW-1185">Reference proteome</keyword>